<gene>
    <name evidence="2" type="ORF">AMD01_21390</name>
</gene>
<dbReference type="PATRIC" id="fig|284581.3.peg.1807"/>
<name>A0A0M0KNB9_9BACI</name>
<dbReference type="EMBL" id="LILC01000036">
    <property type="protein sequence ID" value="KOO40309.1"/>
    <property type="molecule type" value="Genomic_DNA"/>
</dbReference>
<feature type="compositionally biased region" description="Basic and acidic residues" evidence="1">
    <location>
        <begin position="36"/>
        <end position="45"/>
    </location>
</feature>
<evidence type="ECO:0000313" key="3">
    <source>
        <dbReference type="Proteomes" id="UP000037558"/>
    </source>
</evidence>
<sequence>MVLLASKSFKGFISSSMVVHQVPGLPTTIKIYRKSLNESKKTKEGKARRKLNNSKLQKERL</sequence>
<evidence type="ECO:0000256" key="1">
    <source>
        <dbReference type="SAM" id="MobiDB-lite"/>
    </source>
</evidence>
<accession>A0A0M0KNB9</accession>
<keyword evidence="3" id="KW-1185">Reference proteome</keyword>
<reference evidence="3" key="1">
    <citation type="submission" date="2015-08" db="EMBL/GenBank/DDBJ databases">
        <title>Fjat-14210 dsm16467.</title>
        <authorList>
            <person name="Liu B."/>
            <person name="Wang J."/>
            <person name="Zhu Y."/>
            <person name="Liu G."/>
            <person name="Chen Q."/>
            <person name="Chen Z."/>
            <person name="Lan J."/>
            <person name="Che J."/>
            <person name="Ge C."/>
            <person name="Shi H."/>
            <person name="Pan Z."/>
            <person name="Liu X."/>
        </authorList>
    </citation>
    <scope>NUCLEOTIDE SEQUENCE [LARGE SCALE GENOMIC DNA]</scope>
    <source>
        <strain evidence="3">DSM 16467</strain>
    </source>
</reference>
<comment type="caution">
    <text evidence="2">The sequence shown here is derived from an EMBL/GenBank/DDBJ whole genome shotgun (WGS) entry which is preliminary data.</text>
</comment>
<feature type="region of interest" description="Disordered" evidence="1">
    <location>
        <begin position="36"/>
        <end position="61"/>
    </location>
</feature>
<dbReference type="Proteomes" id="UP000037558">
    <property type="component" value="Unassembled WGS sequence"/>
</dbReference>
<organism evidence="2 3">
    <name type="scientific">Priestia koreensis</name>
    <dbReference type="NCBI Taxonomy" id="284581"/>
    <lineage>
        <taxon>Bacteria</taxon>
        <taxon>Bacillati</taxon>
        <taxon>Bacillota</taxon>
        <taxon>Bacilli</taxon>
        <taxon>Bacillales</taxon>
        <taxon>Bacillaceae</taxon>
        <taxon>Priestia</taxon>
    </lineage>
</organism>
<evidence type="ECO:0000313" key="2">
    <source>
        <dbReference type="EMBL" id="KOO40309.1"/>
    </source>
</evidence>
<proteinExistence type="predicted"/>
<dbReference type="AlphaFoldDB" id="A0A0M0KNB9"/>
<protein>
    <submittedName>
        <fullName evidence="2">Uncharacterized protein</fullName>
    </submittedName>
</protein>